<dbReference type="Gene3D" id="3.80.10.10">
    <property type="entry name" value="Ribonuclease Inhibitor"/>
    <property type="match status" value="2"/>
</dbReference>
<protein>
    <submittedName>
        <fullName evidence="1">RNI-like superfamily protein</fullName>
    </submittedName>
</protein>
<dbReference type="EMBL" id="CACSLK010026087">
    <property type="protein sequence ID" value="CAA0825735.1"/>
    <property type="molecule type" value="Genomic_DNA"/>
</dbReference>
<dbReference type="Proteomes" id="UP001153555">
    <property type="component" value="Unassembled WGS sequence"/>
</dbReference>
<gene>
    <name evidence="1" type="ORF">SHERM_22475</name>
</gene>
<evidence type="ECO:0000313" key="1">
    <source>
        <dbReference type="EMBL" id="CAA0825735.1"/>
    </source>
</evidence>
<dbReference type="OrthoDB" id="120976at2759"/>
<dbReference type="SUPFAM" id="SSF52047">
    <property type="entry name" value="RNI-like"/>
    <property type="match status" value="1"/>
</dbReference>
<proteinExistence type="predicted"/>
<accession>A0A9N7N3M1</accession>
<dbReference type="PROSITE" id="PS51450">
    <property type="entry name" value="LRR"/>
    <property type="match status" value="1"/>
</dbReference>
<dbReference type="InterPro" id="IPR032675">
    <property type="entry name" value="LRR_dom_sf"/>
</dbReference>
<dbReference type="InterPro" id="IPR001611">
    <property type="entry name" value="Leu-rich_rpt"/>
</dbReference>
<sequence length="620" mass="69207">MSRVPRLLDLCMAAIADELLQGDENGDMISVIYELPSELFESLLPHLPPLALQKLQEKLPFNFRDNFDPVHDYQRDSRKRRRYGVLDKTWRSLHKVRWPGFCHEELAMAQLNKIDHAEGDSIDDWQQMYWEAHLQECVDSVAETALLPSYDDSIGEIQIPDGILEHIGCKSRLVKLTNDCIKFSWHCQKFGIYARQLRLPNALCVAETCDLLQSSKLGSLELQWIKSNDHVEGLCKLLNQNSETLKSIDFIHCKLSPTLINAICDSLHMNGLRSHGIEHFLIKRSSFLQSDSSPVPIGLISFLTSGRSLLSLTLCDNQLGRNFARVIFNSLIDASTGISKLDLSENNISGFLSQFRWRSSSISLEMCKSLKSLRMLNLRSCNLVRDDAECLKQALVHIPNLENLDLSDNLIEDGIRSLLSYFKEISGRGLPFADLKLENCELTCEHIIELLGALSNMNKPLKSLSVKGNRLGSKIGASLGKFLCTGICSLDVEDVGLGSSGFLEAGRNIARELKIVYINISNNQGGIEAAKFISSLISHAHKIVAIDARYNVMPLESLSVISSGLKAFKGNLEHLDLGGNWLCDQLADATSVLAELQRHGQFSFNLLLSTAPNVPYDDDP</sequence>
<name>A0A9N7N3M1_STRHE</name>
<dbReference type="PANTHER" id="PTHR47818">
    <property type="entry name" value="RNI-LIKE SUPERFAMILY PROTEIN"/>
    <property type="match status" value="1"/>
</dbReference>
<organism evidence="1 2">
    <name type="scientific">Striga hermonthica</name>
    <name type="common">Purple witchweed</name>
    <name type="synonym">Buchnera hermonthica</name>
    <dbReference type="NCBI Taxonomy" id="68872"/>
    <lineage>
        <taxon>Eukaryota</taxon>
        <taxon>Viridiplantae</taxon>
        <taxon>Streptophyta</taxon>
        <taxon>Embryophyta</taxon>
        <taxon>Tracheophyta</taxon>
        <taxon>Spermatophyta</taxon>
        <taxon>Magnoliopsida</taxon>
        <taxon>eudicotyledons</taxon>
        <taxon>Gunneridae</taxon>
        <taxon>Pentapetalae</taxon>
        <taxon>asterids</taxon>
        <taxon>lamiids</taxon>
        <taxon>Lamiales</taxon>
        <taxon>Orobanchaceae</taxon>
        <taxon>Buchnereae</taxon>
        <taxon>Striga</taxon>
    </lineage>
</organism>
<keyword evidence="2" id="KW-1185">Reference proteome</keyword>
<dbReference type="AlphaFoldDB" id="A0A9N7N3M1"/>
<dbReference type="PANTHER" id="PTHR47818:SF2">
    <property type="entry name" value="F-BOX DOMAIN-CONTAINING PROTEIN"/>
    <property type="match status" value="1"/>
</dbReference>
<comment type="caution">
    <text evidence="1">The sequence shown here is derived from an EMBL/GenBank/DDBJ whole genome shotgun (WGS) entry which is preliminary data.</text>
</comment>
<evidence type="ECO:0000313" key="2">
    <source>
        <dbReference type="Proteomes" id="UP001153555"/>
    </source>
</evidence>
<reference evidence="1" key="1">
    <citation type="submission" date="2019-12" db="EMBL/GenBank/DDBJ databases">
        <authorList>
            <person name="Scholes J."/>
        </authorList>
    </citation>
    <scope>NUCLEOTIDE SEQUENCE</scope>
</reference>